<proteinExistence type="predicted"/>
<keyword evidence="1" id="KW-0812">Transmembrane</keyword>
<evidence type="ECO:0000313" key="2">
    <source>
        <dbReference type="EMBL" id="QTL98526.1"/>
    </source>
</evidence>
<gene>
    <name evidence="2" type="primary">amaP</name>
    <name evidence="2" type="ORF">GM661_11390</name>
</gene>
<keyword evidence="1" id="KW-0472">Membrane</keyword>
<protein>
    <submittedName>
        <fullName evidence="2">Alkaline shock response membrane anchor protein AmaP</fullName>
    </submittedName>
</protein>
<feature type="transmembrane region" description="Helical" evidence="1">
    <location>
        <begin position="54"/>
        <end position="74"/>
    </location>
</feature>
<feature type="transmembrane region" description="Helical" evidence="1">
    <location>
        <begin position="12"/>
        <end position="34"/>
    </location>
</feature>
<dbReference type="EMBL" id="CP046640">
    <property type="protein sequence ID" value="QTL98526.1"/>
    <property type="molecule type" value="Genomic_DNA"/>
</dbReference>
<dbReference type="AlphaFoldDB" id="A0A8A7K9T5"/>
<accession>A0A8A7K9T5</accession>
<dbReference type="Proteomes" id="UP000665020">
    <property type="component" value="Chromosome"/>
</dbReference>
<organism evidence="2 3">
    <name type="scientific">Iocasia fonsfrigidae</name>
    <dbReference type="NCBI Taxonomy" id="2682810"/>
    <lineage>
        <taxon>Bacteria</taxon>
        <taxon>Bacillati</taxon>
        <taxon>Bacillota</taxon>
        <taxon>Clostridia</taxon>
        <taxon>Halanaerobiales</taxon>
        <taxon>Halanaerobiaceae</taxon>
        <taxon>Iocasia</taxon>
    </lineage>
</organism>
<evidence type="ECO:0000313" key="3">
    <source>
        <dbReference type="Proteomes" id="UP000665020"/>
    </source>
</evidence>
<keyword evidence="3" id="KW-1185">Reference proteome</keyword>
<sequence>MGGKVVNLFYRFIIFIMSIILMLVSLLTAIYAFGFARVGLLPDIIESMYKQWQAGIVFLLLFIAGAWIIYPFFVREVKTTPISRSDLGEVDITIEALDNLVNSVALQQEGIAEISNKMLVKDEGLFIFLQGKVSADTPIPELTADLQMLVKSYIEDTTGVNVAGVKVLIKGVSNDQELVK</sequence>
<name>A0A8A7K9T5_9FIRM</name>
<dbReference type="NCBIfam" id="NF033218">
    <property type="entry name" value="anchor_AmaP"/>
    <property type="match status" value="1"/>
</dbReference>
<evidence type="ECO:0000256" key="1">
    <source>
        <dbReference type="SAM" id="Phobius"/>
    </source>
</evidence>
<keyword evidence="1" id="KW-1133">Transmembrane helix</keyword>
<reference evidence="2" key="1">
    <citation type="submission" date="2019-12" db="EMBL/GenBank/DDBJ databases">
        <authorList>
            <person name="zhang j."/>
            <person name="sun C.M."/>
        </authorList>
    </citation>
    <scope>NUCLEOTIDE SEQUENCE</scope>
    <source>
        <strain evidence="2">NS-1</strain>
    </source>
</reference>
<dbReference type="KEGG" id="ifn:GM661_11390"/>